<accession>A0A1Y0HY00</accession>
<reference evidence="1 2" key="1">
    <citation type="submission" date="2017-05" db="EMBL/GenBank/DDBJ databases">
        <authorList>
            <person name="Song R."/>
            <person name="Chenine A.L."/>
            <person name="Ruprecht R.M."/>
        </authorList>
    </citation>
    <scope>NUCLEOTIDE SEQUENCE [LARGE SCALE GENOMIC DNA]</scope>
    <source>
        <strain evidence="1 2">PSBB019</strain>
    </source>
</reference>
<gene>
    <name evidence="1" type="ORF">CBR64_11610</name>
</gene>
<organism evidence="1 2">
    <name type="scientific">Cellulosimicrobium cellulans</name>
    <name type="common">Arthrobacter luteus</name>
    <dbReference type="NCBI Taxonomy" id="1710"/>
    <lineage>
        <taxon>Bacteria</taxon>
        <taxon>Bacillati</taxon>
        <taxon>Actinomycetota</taxon>
        <taxon>Actinomycetes</taxon>
        <taxon>Micrococcales</taxon>
        <taxon>Promicromonosporaceae</taxon>
        <taxon>Cellulosimicrobium</taxon>
    </lineage>
</organism>
<evidence type="ECO:0000313" key="1">
    <source>
        <dbReference type="EMBL" id="ARU52023.1"/>
    </source>
</evidence>
<sequence>MRTVVLLAVVLSTILGGCSTLDAPRRLQVVVAPHPDDDLLGMAAVDDDDYTVWVVGTQGESTGYCEPDLLRPSVTSLGEWPVPTPAGRQSAECRAARLASWLGFHRDLSDRQGSDAFGAEAGQLPELQAVPAPELATGMVPRSTDTDDQASPILYSAGADAALVAFDGGDGNLTADEVEYMVAWVLAQRGTLLPELDLSRIIGASYFNDPSRVVATPDCRRELCTGNSAFADYPHPDHLAVSSALAQNDFGAVEGNLVATWPRPMAITYRHALDEDAYCSLMCEAPDDTGVPVGLMQSWYGWLAFPGDHWPQTEVPVQAGNGRALIMSRQQAFLSYYGAWNRVAP</sequence>
<name>A0A1Y0HY00_CELCE</name>
<dbReference type="AlphaFoldDB" id="A0A1Y0HY00"/>
<dbReference type="RefSeq" id="WP_087471041.1">
    <property type="nucleotide sequence ID" value="NZ_CP021383.1"/>
</dbReference>
<dbReference type="OrthoDB" id="5115514at2"/>
<dbReference type="PROSITE" id="PS51257">
    <property type="entry name" value="PROKAR_LIPOPROTEIN"/>
    <property type="match status" value="1"/>
</dbReference>
<dbReference type="KEGG" id="cceu:CBR64_11610"/>
<dbReference type="EMBL" id="CP021383">
    <property type="protein sequence ID" value="ARU52023.1"/>
    <property type="molecule type" value="Genomic_DNA"/>
</dbReference>
<dbReference type="Proteomes" id="UP000196228">
    <property type="component" value="Chromosome"/>
</dbReference>
<protein>
    <submittedName>
        <fullName evidence="1">Uncharacterized protein</fullName>
    </submittedName>
</protein>
<evidence type="ECO:0000313" key="2">
    <source>
        <dbReference type="Proteomes" id="UP000196228"/>
    </source>
</evidence>
<proteinExistence type="predicted"/>